<feature type="transmembrane region" description="Helical" evidence="2">
    <location>
        <begin position="35"/>
        <end position="57"/>
    </location>
</feature>
<accession>A0ABW5U560</accession>
<keyword evidence="2" id="KW-0812">Transmembrane</keyword>
<proteinExistence type="predicted"/>
<feature type="transmembrane region" description="Helical" evidence="2">
    <location>
        <begin position="213"/>
        <end position="238"/>
    </location>
</feature>
<feature type="transmembrane region" description="Helical" evidence="2">
    <location>
        <begin position="77"/>
        <end position="93"/>
    </location>
</feature>
<feature type="transmembrane region" description="Helical" evidence="2">
    <location>
        <begin position="171"/>
        <end position="193"/>
    </location>
</feature>
<feature type="transmembrane region" description="Helical" evidence="2">
    <location>
        <begin position="100"/>
        <end position="116"/>
    </location>
</feature>
<evidence type="ECO:0000313" key="3">
    <source>
        <dbReference type="EMBL" id="MFD2740366.1"/>
    </source>
</evidence>
<keyword evidence="2" id="KW-0472">Membrane</keyword>
<organism evidence="3 4">
    <name type="scientific">Sulfitobacter aestuarii</name>
    <dbReference type="NCBI Taxonomy" id="2161676"/>
    <lineage>
        <taxon>Bacteria</taxon>
        <taxon>Pseudomonadati</taxon>
        <taxon>Pseudomonadota</taxon>
        <taxon>Alphaproteobacteria</taxon>
        <taxon>Rhodobacterales</taxon>
        <taxon>Roseobacteraceae</taxon>
        <taxon>Sulfitobacter</taxon>
    </lineage>
</organism>
<evidence type="ECO:0000256" key="1">
    <source>
        <dbReference type="SAM" id="MobiDB-lite"/>
    </source>
</evidence>
<protein>
    <submittedName>
        <fullName evidence="3">Uncharacterized protein</fullName>
    </submittedName>
</protein>
<evidence type="ECO:0000313" key="4">
    <source>
        <dbReference type="Proteomes" id="UP001597474"/>
    </source>
</evidence>
<dbReference type="EMBL" id="JBHUMP010000010">
    <property type="protein sequence ID" value="MFD2740366.1"/>
    <property type="molecule type" value="Genomic_DNA"/>
</dbReference>
<evidence type="ECO:0000256" key="2">
    <source>
        <dbReference type="SAM" id="Phobius"/>
    </source>
</evidence>
<feature type="region of interest" description="Disordered" evidence="1">
    <location>
        <begin position="1"/>
        <end position="21"/>
    </location>
</feature>
<feature type="transmembrane region" description="Helical" evidence="2">
    <location>
        <begin position="142"/>
        <end position="159"/>
    </location>
</feature>
<keyword evidence="2" id="KW-1133">Transmembrane helix</keyword>
<name>A0ABW5U560_9RHOB</name>
<dbReference type="Proteomes" id="UP001597474">
    <property type="component" value="Unassembled WGS sequence"/>
</dbReference>
<sequence length="254" mass="27591">MNQRIAEQKHPDAAPSKARNHAAQLRQGDLPDAPLSWLATGAVVVAICLKILAVQLLPLTLQETLLAEGGLYETLSVLLYLVAVIALLALFPLRQVAQRWYLPVLLLLFAARELDLDKAPFTLGLLKARQYSSDAVPMGEKIIAAILLIAILGTLIVTLRRETGALLKALMRGSAAAMAIVIGLFLGIAAKTFDGLARKLSPFGIDLSEGFNHTIYVIEEIGELGIPLMFLTAILLLAQRARHRNQPPQRADEI</sequence>
<comment type="caution">
    <text evidence="3">The sequence shown here is derived from an EMBL/GenBank/DDBJ whole genome shotgun (WGS) entry which is preliminary data.</text>
</comment>
<dbReference type="RefSeq" id="WP_386374856.1">
    <property type="nucleotide sequence ID" value="NZ_JBHUMP010000010.1"/>
</dbReference>
<gene>
    <name evidence="3" type="ORF">ACFSUD_12335</name>
</gene>
<reference evidence="4" key="1">
    <citation type="journal article" date="2019" name="Int. J. Syst. Evol. Microbiol.">
        <title>The Global Catalogue of Microorganisms (GCM) 10K type strain sequencing project: providing services to taxonomists for standard genome sequencing and annotation.</title>
        <authorList>
            <consortium name="The Broad Institute Genomics Platform"/>
            <consortium name="The Broad Institute Genome Sequencing Center for Infectious Disease"/>
            <person name="Wu L."/>
            <person name="Ma J."/>
        </authorList>
    </citation>
    <scope>NUCLEOTIDE SEQUENCE [LARGE SCALE GENOMIC DNA]</scope>
    <source>
        <strain evidence="4">TISTR 2562</strain>
    </source>
</reference>
<keyword evidence="4" id="KW-1185">Reference proteome</keyword>
<feature type="compositionally biased region" description="Basic and acidic residues" evidence="1">
    <location>
        <begin position="1"/>
        <end position="12"/>
    </location>
</feature>